<keyword evidence="7" id="KW-0732">Signal</keyword>
<protein>
    <submittedName>
        <fullName evidence="9">Serine protease AprX</fullName>
    </submittedName>
</protein>
<evidence type="ECO:0000256" key="5">
    <source>
        <dbReference type="PROSITE-ProRule" id="PRU01240"/>
    </source>
</evidence>
<dbReference type="InterPro" id="IPR036852">
    <property type="entry name" value="Peptidase_S8/S53_dom_sf"/>
</dbReference>
<feature type="region of interest" description="Disordered" evidence="6">
    <location>
        <begin position="389"/>
        <end position="515"/>
    </location>
</feature>
<evidence type="ECO:0000256" key="3">
    <source>
        <dbReference type="ARBA" id="ARBA00022801"/>
    </source>
</evidence>
<dbReference type="InterPro" id="IPR050131">
    <property type="entry name" value="Peptidase_S8_subtilisin-like"/>
</dbReference>
<evidence type="ECO:0000313" key="9">
    <source>
        <dbReference type="EMBL" id="RKS80205.1"/>
    </source>
</evidence>
<dbReference type="PRINTS" id="PR00723">
    <property type="entry name" value="SUBTILISIN"/>
</dbReference>
<evidence type="ECO:0000256" key="7">
    <source>
        <dbReference type="SAM" id="SignalP"/>
    </source>
</evidence>
<feature type="active site" description="Charge relay system" evidence="5">
    <location>
        <position position="140"/>
    </location>
</feature>
<feature type="active site" description="Charge relay system" evidence="5">
    <location>
        <position position="329"/>
    </location>
</feature>
<evidence type="ECO:0000256" key="1">
    <source>
        <dbReference type="ARBA" id="ARBA00011073"/>
    </source>
</evidence>
<feature type="active site" description="Charge relay system" evidence="5">
    <location>
        <position position="106"/>
    </location>
</feature>
<dbReference type="Pfam" id="PF00082">
    <property type="entry name" value="Peptidase_S8"/>
    <property type="match status" value="1"/>
</dbReference>
<feature type="signal peptide" evidence="7">
    <location>
        <begin position="1"/>
        <end position="39"/>
    </location>
</feature>
<dbReference type="SUPFAM" id="SSF141571">
    <property type="entry name" value="Pentapeptide repeat-like"/>
    <property type="match status" value="1"/>
</dbReference>
<keyword evidence="2 5" id="KW-0645">Protease</keyword>
<dbReference type="GO" id="GO:0004252">
    <property type="term" value="F:serine-type endopeptidase activity"/>
    <property type="evidence" value="ECO:0007669"/>
    <property type="project" value="UniProtKB-UniRule"/>
</dbReference>
<dbReference type="InParanoid" id="A0A420XTP1"/>
<accession>A0A420XTP1</accession>
<dbReference type="SUPFAM" id="SSF52743">
    <property type="entry name" value="Subtilisin-like"/>
    <property type="match status" value="1"/>
</dbReference>
<evidence type="ECO:0000256" key="6">
    <source>
        <dbReference type="SAM" id="MobiDB-lite"/>
    </source>
</evidence>
<name>A0A420XTP1_9ACTN</name>
<reference evidence="9 10" key="1">
    <citation type="submission" date="2018-10" db="EMBL/GenBank/DDBJ databases">
        <title>Genomic Encyclopedia of Archaeal and Bacterial Type Strains, Phase II (KMG-II): from individual species to whole genera.</title>
        <authorList>
            <person name="Goeker M."/>
        </authorList>
    </citation>
    <scope>NUCLEOTIDE SEQUENCE [LARGE SCALE GENOMIC DNA]</scope>
    <source>
        <strain evidence="9 10">RP-AC37</strain>
    </source>
</reference>
<gene>
    <name evidence="9" type="ORF">CLV35_0627</name>
</gene>
<dbReference type="AlphaFoldDB" id="A0A420XTP1"/>
<dbReference type="RefSeq" id="WP_121191924.1">
    <property type="nucleotide sequence ID" value="NZ_RBWV01000009.1"/>
</dbReference>
<dbReference type="GO" id="GO:0006508">
    <property type="term" value="P:proteolysis"/>
    <property type="evidence" value="ECO:0007669"/>
    <property type="project" value="UniProtKB-KW"/>
</dbReference>
<feature type="domain" description="Peptidase S8/S53" evidence="8">
    <location>
        <begin position="97"/>
        <end position="365"/>
    </location>
</feature>
<dbReference type="InterPro" id="IPR000209">
    <property type="entry name" value="Peptidase_S8/S53_dom"/>
</dbReference>
<keyword evidence="10" id="KW-1185">Reference proteome</keyword>
<dbReference type="OrthoDB" id="9795680at2"/>
<proteinExistence type="inferred from homology"/>
<sequence length="515" mass="51841">MLDSPVPAAPTSRPAARRARATVPLAAALSLAAVASATAGSLPSSAASPAPAARTPERSAAAFLSTPFASSATASVSPYAVASDVHAVAAWRRGVTGRGVDVAVIDTGVARVPGLSSRGKVVDGPDVTADGAAGVDRYGHGTVMAGLVAANDGKVPGDPTSRDGIAPDARVVNVRVGRSDGSVDSADIYGAVGWVVEHAHDGGRNIRVLNLSLAVDASDPEAQAAVTWAAEAAWQAGILVVAAAGNSGRSAALDVPAASPHLLAVGASALRRGADSVSPVTSLGTSARRVDVLAPGQSVLGLRVPGSTLDRSHPAARTGAGWFRGSGTSQATAVVSGAAALLLSARPGLTPDQAKAVLVSSARALPAAPSALGPAGVLDVDAALRTAAPTASSSSSSATAPNRSTPAAAQGETSVSGSSWRGSSWRGSSWRGSSWRGSSWRGSSWRGSSWRGSSWRGSSWRGSSWRGSSWRGSSWRGSSWRGSSWRGSSWRGSSWRGSSWRGSSWRGSSWRSVEG</sequence>
<evidence type="ECO:0000313" key="10">
    <source>
        <dbReference type="Proteomes" id="UP000281955"/>
    </source>
</evidence>
<dbReference type="Gene3D" id="2.160.20.80">
    <property type="entry name" value="E3 ubiquitin-protein ligase SopA"/>
    <property type="match status" value="1"/>
</dbReference>
<feature type="chain" id="PRO_5038838136" evidence="7">
    <location>
        <begin position="40"/>
        <end position="515"/>
    </location>
</feature>
<keyword evidence="3 5" id="KW-0378">Hydrolase</keyword>
<comment type="caution">
    <text evidence="9">The sequence shown here is derived from an EMBL/GenBank/DDBJ whole genome shotgun (WGS) entry which is preliminary data.</text>
</comment>
<dbReference type="InterPro" id="IPR015500">
    <property type="entry name" value="Peptidase_S8_subtilisin-rel"/>
</dbReference>
<dbReference type="EMBL" id="RBWV01000009">
    <property type="protein sequence ID" value="RKS80205.1"/>
    <property type="molecule type" value="Genomic_DNA"/>
</dbReference>
<organism evidence="9 10">
    <name type="scientific">Motilibacter peucedani</name>
    <dbReference type="NCBI Taxonomy" id="598650"/>
    <lineage>
        <taxon>Bacteria</taxon>
        <taxon>Bacillati</taxon>
        <taxon>Actinomycetota</taxon>
        <taxon>Actinomycetes</taxon>
        <taxon>Motilibacterales</taxon>
        <taxon>Motilibacteraceae</taxon>
        <taxon>Motilibacter</taxon>
    </lineage>
</organism>
<dbReference type="Gene3D" id="3.40.50.200">
    <property type="entry name" value="Peptidase S8/S53 domain"/>
    <property type="match status" value="1"/>
</dbReference>
<dbReference type="PANTHER" id="PTHR43806">
    <property type="entry name" value="PEPTIDASE S8"/>
    <property type="match status" value="1"/>
</dbReference>
<evidence type="ECO:0000256" key="2">
    <source>
        <dbReference type="ARBA" id="ARBA00022670"/>
    </source>
</evidence>
<comment type="similarity">
    <text evidence="1 5">Belongs to the peptidase S8 family.</text>
</comment>
<dbReference type="PROSITE" id="PS51892">
    <property type="entry name" value="SUBTILASE"/>
    <property type="match status" value="1"/>
</dbReference>
<feature type="compositionally biased region" description="Low complexity" evidence="6">
    <location>
        <begin position="389"/>
        <end position="409"/>
    </location>
</feature>
<feature type="compositionally biased region" description="Low complexity" evidence="6">
    <location>
        <begin position="416"/>
        <end position="515"/>
    </location>
</feature>
<keyword evidence="4 5" id="KW-0720">Serine protease</keyword>
<evidence type="ECO:0000256" key="4">
    <source>
        <dbReference type="ARBA" id="ARBA00022825"/>
    </source>
</evidence>
<evidence type="ECO:0000259" key="8">
    <source>
        <dbReference type="Pfam" id="PF00082"/>
    </source>
</evidence>
<dbReference type="PANTHER" id="PTHR43806:SF11">
    <property type="entry name" value="CEREVISIN-RELATED"/>
    <property type="match status" value="1"/>
</dbReference>
<dbReference type="Proteomes" id="UP000281955">
    <property type="component" value="Unassembled WGS sequence"/>
</dbReference>